<sequence length="403" mass="45191">MKPSFPNHLLRRRIKRRKEKGHRVPRTRRSRNRKGGRDESEEEEENSELVARVRVYNALPQAKEAVERAVTEVSEPERGEAALPQAREVEKETGADIPRAEESAPKYVLGMIDLSRSPLFSDSMINEDVIGFGDIPVPTKAPSLGDSGSSSSSRLVDQFPTSSVDPDRKRSIIISIPEDAPVLSAPVRVASYLWCLVIEEDQAKMDEVEAPYLFNESQQALNWASAELEATRKEHAEWVEQVNRVLEDSEEDLDTVANDPILLVQKRLDRIRQLQAKVDTKKAEAEEWKRNMDLLASEKEAVQAQLALTEAQLQATEEKALTRAKTIEEIWSQLSSQTRKEALKGVHAQGFDLLDEIENAKISETKARKPAYPEEEDFEGSEDSDEPEGGEDPEGDDAAPGED</sequence>
<evidence type="ECO:0000313" key="3">
    <source>
        <dbReference type="RefSeq" id="XP_016488330.1"/>
    </source>
</evidence>
<proteinExistence type="predicted"/>
<dbReference type="AlphaFoldDB" id="A0A1S4BHH6"/>
<accession>A0A1S4BHH6</accession>
<gene>
    <name evidence="3" type="primary">LOC107808335</name>
</gene>
<feature type="region of interest" description="Disordered" evidence="2">
    <location>
        <begin position="1"/>
        <end position="48"/>
    </location>
</feature>
<keyword evidence="1" id="KW-0175">Coiled coil</keyword>
<name>A0A1S4BHH6_TOBAC</name>
<protein>
    <submittedName>
        <fullName evidence="3">Uncharacterized protein</fullName>
    </submittedName>
</protein>
<feature type="region of interest" description="Disordered" evidence="2">
    <location>
        <begin position="68"/>
        <end position="95"/>
    </location>
</feature>
<feature type="compositionally biased region" description="Low complexity" evidence="2">
    <location>
        <begin position="143"/>
        <end position="153"/>
    </location>
</feature>
<feature type="compositionally biased region" description="Basic and acidic residues" evidence="2">
    <location>
        <begin position="68"/>
        <end position="80"/>
    </location>
</feature>
<feature type="coiled-coil region" evidence="1">
    <location>
        <begin position="239"/>
        <end position="319"/>
    </location>
</feature>
<reference evidence="3" key="1">
    <citation type="submission" date="2025-08" db="UniProtKB">
        <authorList>
            <consortium name="RefSeq"/>
        </authorList>
    </citation>
    <scope>IDENTIFICATION</scope>
</reference>
<dbReference type="PaxDb" id="4097-A0A1S4BHH6"/>
<feature type="compositionally biased region" description="Basic residues" evidence="2">
    <location>
        <begin position="9"/>
        <end position="34"/>
    </location>
</feature>
<evidence type="ECO:0000256" key="2">
    <source>
        <dbReference type="SAM" id="MobiDB-lite"/>
    </source>
</evidence>
<feature type="compositionally biased region" description="Acidic residues" evidence="2">
    <location>
        <begin position="373"/>
        <end position="403"/>
    </location>
</feature>
<feature type="region of interest" description="Disordered" evidence="2">
    <location>
        <begin position="141"/>
        <end position="165"/>
    </location>
</feature>
<dbReference type="RefSeq" id="XP_016488330.1">
    <property type="nucleotide sequence ID" value="XM_016632844.1"/>
</dbReference>
<dbReference type="KEGG" id="nta:107808335"/>
<organism evidence="3">
    <name type="scientific">Nicotiana tabacum</name>
    <name type="common">Common tobacco</name>
    <dbReference type="NCBI Taxonomy" id="4097"/>
    <lineage>
        <taxon>Eukaryota</taxon>
        <taxon>Viridiplantae</taxon>
        <taxon>Streptophyta</taxon>
        <taxon>Embryophyta</taxon>
        <taxon>Tracheophyta</taxon>
        <taxon>Spermatophyta</taxon>
        <taxon>Magnoliopsida</taxon>
        <taxon>eudicotyledons</taxon>
        <taxon>Gunneridae</taxon>
        <taxon>Pentapetalae</taxon>
        <taxon>asterids</taxon>
        <taxon>lamiids</taxon>
        <taxon>Solanales</taxon>
        <taxon>Solanaceae</taxon>
        <taxon>Nicotianoideae</taxon>
        <taxon>Nicotianeae</taxon>
        <taxon>Nicotiana</taxon>
    </lineage>
</organism>
<feature type="region of interest" description="Disordered" evidence="2">
    <location>
        <begin position="362"/>
        <end position="403"/>
    </location>
</feature>
<evidence type="ECO:0000256" key="1">
    <source>
        <dbReference type="SAM" id="Coils"/>
    </source>
</evidence>